<gene>
    <name evidence="3" type="ORF">TvY486_0026590</name>
</gene>
<keyword evidence="2" id="KW-0732">Signal</keyword>
<feature type="region of interest" description="Disordered" evidence="1">
    <location>
        <begin position="341"/>
        <end position="424"/>
    </location>
</feature>
<feature type="compositionally biased region" description="Basic and acidic residues" evidence="1">
    <location>
        <begin position="353"/>
        <end position="364"/>
    </location>
</feature>
<dbReference type="AlphaFoldDB" id="F9WQT5"/>
<evidence type="ECO:0000256" key="2">
    <source>
        <dbReference type="SAM" id="SignalP"/>
    </source>
</evidence>
<feature type="compositionally biased region" description="Polar residues" evidence="1">
    <location>
        <begin position="413"/>
        <end position="424"/>
    </location>
</feature>
<accession>F9WQT5</accession>
<evidence type="ECO:0000313" key="3">
    <source>
        <dbReference type="EMBL" id="CCD19917.1"/>
    </source>
</evidence>
<name>F9WQT5_TRYVY</name>
<proteinExistence type="predicted"/>
<dbReference type="EMBL" id="CAEX01004435">
    <property type="protein sequence ID" value="CCD19917.1"/>
    <property type="molecule type" value="Genomic_DNA"/>
</dbReference>
<keyword evidence="4" id="KW-1185">Reference proteome</keyword>
<feature type="chain" id="PRO_5003389496" evidence="2">
    <location>
        <begin position="18"/>
        <end position="441"/>
    </location>
</feature>
<dbReference type="Proteomes" id="UP000009027">
    <property type="component" value="Unassembled WGS sequence"/>
</dbReference>
<evidence type="ECO:0000256" key="1">
    <source>
        <dbReference type="SAM" id="MobiDB-lite"/>
    </source>
</evidence>
<feature type="compositionally biased region" description="Low complexity" evidence="1">
    <location>
        <begin position="341"/>
        <end position="350"/>
    </location>
</feature>
<dbReference type="VEuPathDB" id="TriTrypDB:TvY486_0026590"/>
<feature type="compositionally biased region" description="Basic and acidic residues" evidence="1">
    <location>
        <begin position="391"/>
        <end position="411"/>
    </location>
</feature>
<organism evidence="3 4">
    <name type="scientific">Trypanosoma vivax (strain Y486)</name>
    <dbReference type="NCBI Taxonomy" id="1055687"/>
    <lineage>
        <taxon>Eukaryota</taxon>
        <taxon>Discoba</taxon>
        <taxon>Euglenozoa</taxon>
        <taxon>Kinetoplastea</taxon>
        <taxon>Metakinetoplastina</taxon>
        <taxon>Trypanosomatida</taxon>
        <taxon>Trypanosomatidae</taxon>
        <taxon>Trypanosoma</taxon>
        <taxon>Duttonella</taxon>
    </lineage>
</organism>
<feature type="signal peptide" evidence="2">
    <location>
        <begin position="1"/>
        <end position="17"/>
    </location>
</feature>
<protein>
    <submittedName>
        <fullName evidence="3">Uncharacterized protein</fullName>
    </submittedName>
</protein>
<reference evidence="3 4" key="1">
    <citation type="journal article" date="2012" name="Proc. Natl. Acad. Sci. U.S.A.">
        <title>Antigenic diversity is generated by distinct evolutionary mechanisms in African trypanosome species.</title>
        <authorList>
            <person name="Jackson A.P."/>
            <person name="Berry A."/>
            <person name="Aslett M."/>
            <person name="Allison H.C."/>
            <person name="Burton P."/>
            <person name="Vavrova-Anderson J."/>
            <person name="Brown R."/>
            <person name="Browne H."/>
            <person name="Corton N."/>
            <person name="Hauser H."/>
            <person name="Gamble J."/>
            <person name="Gilderthorp R."/>
            <person name="Marcello L."/>
            <person name="McQuillan J."/>
            <person name="Otto T.D."/>
            <person name="Quail M.A."/>
            <person name="Sanders M.J."/>
            <person name="van Tonder A."/>
            <person name="Ginger M.L."/>
            <person name="Field M.C."/>
            <person name="Barry J.D."/>
            <person name="Hertz-Fowler C."/>
            <person name="Berriman M."/>
        </authorList>
    </citation>
    <scope>NUCLEOTIDE SEQUENCE</scope>
    <source>
        <strain evidence="3 4">Y486</strain>
    </source>
</reference>
<evidence type="ECO:0000313" key="4">
    <source>
        <dbReference type="Proteomes" id="UP000009027"/>
    </source>
</evidence>
<sequence>MLVALLFCALAALRAEATMNVGSSSQDFAAACAALKTARSAAKEAAALRERVASWSKALGGIDISHAAHIDTECAAQCDAATVAGTLAKEIERLAKIAEFGRGNGDSNATPLDFDKDTEGRKALFKKLTGATDDGNGNAPDIKGNDASIGLTLVALCNNAQSANTNNICRATTGSSNNDGTKCPCMPKKVAGQTLANLLPADKKSTGADWTQLKLSSGGVNMGGSGDKQMQANWLISETICNALYPDVKNATAASLAAATQRLMDRIRYDQKTDPAKQHCLGYLDTAQGCNWQAAQSMGGCICYDASTTDKKIPAFISTLQAQHDKLRALELLATATHAHATTETATRARQATKHEGNANDTEARGATNTTHALGREQTTRSQGTPGQKRAPKEDARTGSSKGTEKPHDTNEQESTNTASHNTAAQHWARTFMAAWLLNTK</sequence>